<sequence length="488" mass="51484">MMTMQSSSCVIAALLVAASLGCSAPTAAADRALIMTISNYPQNPLPGASLDDANFRQILTRMGIGTDRIRSLKDKALTAQGIRAALEQLVVDTQNGDRVFVHFSGHGTSQAVGDSCQQSLVGHDLELVPSGTLAEALQRLRDKASKVMVVVDACHSGGIVETAGTRGGPSAQTSQRKLRPRYLATRLSCDKPVNVLEQAVVKEAGATRSGPMTKNYLFLAAARHDEVAFDEEGRGGMATTSLLDCLRTSIPDTDRSGGVSLRELVQCAQAKIDANFVNDPQLLPQHLTLAGNADLPLAPPAQTTIPASTKADPVATLTDLQHGADGRWQVDISATPAEARIGQDAFALTVTSNQRGYLYLIYVGSDRKEFLQLFPSPQEANLIEANQPFRIPGEFAAQGPAGTNHLLALVAASPRDFGKVLGSGSAAATLANAAAIQDISCANRNLKRRDCLPGEAAATGNSRNLKRIAPADGQADSYGAARIELIER</sequence>
<dbReference type="AlphaFoldDB" id="A0A1G8N6N8"/>
<dbReference type="Gene3D" id="3.40.50.1460">
    <property type="match status" value="1"/>
</dbReference>
<protein>
    <submittedName>
        <fullName evidence="4">Uncharacterized protein</fullName>
    </submittedName>
</protein>
<keyword evidence="5" id="KW-1185">Reference proteome</keyword>
<dbReference type="InterPro" id="IPR050452">
    <property type="entry name" value="Metacaspase"/>
</dbReference>
<evidence type="ECO:0000259" key="2">
    <source>
        <dbReference type="Pfam" id="PF00656"/>
    </source>
</evidence>
<dbReference type="EMBL" id="FNCY01000028">
    <property type="protein sequence ID" value="SDI75959.1"/>
    <property type="molecule type" value="Genomic_DNA"/>
</dbReference>
<dbReference type="PANTHER" id="PTHR48104">
    <property type="entry name" value="METACASPASE-4"/>
    <property type="match status" value="1"/>
</dbReference>
<feature type="signal peptide" evidence="1">
    <location>
        <begin position="1"/>
        <end position="28"/>
    </location>
</feature>
<evidence type="ECO:0000256" key="1">
    <source>
        <dbReference type="SAM" id="SignalP"/>
    </source>
</evidence>
<dbReference type="PANTHER" id="PTHR48104:SF30">
    <property type="entry name" value="METACASPASE-1"/>
    <property type="match status" value="1"/>
</dbReference>
<feature type="chain" id="PRO_5011632408" evidence="1">
    <location>
        <begin position="29"/>
        <end position="488"/>
    </location>
</feature>
<dbReference type="OrthoDB" id="9801841at2"/>
<proteinExistence type="predicted"/>
<feature type="domain" description="Peptidase C14 caspase" evidence="2">
    <location>
        <begin position="31"/>
        <end position="272"/>
    </location>
</feature>
<evidence type="ECO:0000259" key="3">
    <source>
        <dbReference type="Pfam" id="PF14326"/>
    </source>
</evidence>
<keyword evidence="1" id="KW-0732">Signal</keyword>
<name>A0A1G8N6N8_9RHOO</name>
<dbReference type="STRING" id="83767.SAMN05660652_03998"/>
<dbReference type="SUPFAM" id="SSF52129">
    <property type="entry name" value="Caspase-like"/>
    <property type="match status" value="1"/>
</dbReference>
<evidence type="ECO:0000313" key="5">
    <source>
        <dbReference type="Proteomes" id="UP000198607"/>
    </source>
</evidence>
<dbReference type="InterPro" id="IPR025493">
    <property type="entry name" value="DUF4384"/>
</dbReference>
<feature type="domain" description="DUF4384" evidence="3">
    <location>
        <begin position="344"/>
        <end position="414"/>
    </location>
</feature>
<dbReference type="Pfam" id="PF14326">
    <property type="entry name" value="DUF4384"/>
    <property type="match status" value="1"/>
</dbReference>
<dbReference type="InterPro" id="IPR011600">
    <property type="entry name" value="Pept_C14_caspase"/>
</dbReference>
<dbReference type="Pfam" id="PF00656">
    <property type="entry name" value="Peptidase_C14"/>
    <property type="match status" value="1"/>
</dbReference>
<reference evidence="4 5" key="1">
    <citation type="submission" date="2016-10" db="EMBL/GenBank/DDBJ databases">
        <authorList>
            <person name="de Groot N.N."/>
        </authorList>
    </citation>
    <scope>NUCLEOTIDE SEQUENCE [LARGE SCALE GENOMIC DNA]</scope>
    <source>
        <strain evidence="4 5">DSM 5885</strain>
    </source>
</reference>
<dbReference type="InterPro" id="IPR029030">
    <property type="entry name" value="Caspase-like_dom_sf"/>
</dbReference>
<organism evidence="4 5">
    <name type="scientific">Propionivibrio dicarboxylicus</name>
    <dbReference type="NCBI Taxonomy" id="83767"/>
    <lineage>
        <taxon>Bacteria</taxon>
        <taxon>Pseudomonadati</taxon>
        <taxon>Pseudomonadota</taxon>
        <taxon>Betaproteobacteria</taxon>
        <taxon>Rhodocyclales</taxon>
        <taxon>Rhodocyclaceae</taxon>
        <taxon>Propionivibrio</taxon>
    </lineage>
</organism>
<accession>A0A1G8N6N8</accession>
<dbReference type="GO" id="GO:0006508">
    <property type="term" value="P:proteolysis"/>
    <property type="evidence" value="ECO:0007669"/>
    <property type="project" value="InterPro"/>
</dbReference>
<gene>
    <name evidence="4" type="ORF">SAMN05660652_03998</name>
</gene>
<dbReference type="RefSeq" id="WP_091940488.1">
    <property type="nucleotide sequence ID" value="NZ_FNCY01000028.1"/>
</dbReference>
<dbReference type="Proteomes" id="UP000198607">
    <property type="component" value="Unassembled WGS sequence"/>
</dbReference>
<dbReference type="GO" id="GO:0004197">
    <property type="term" value="F:cysteine-type endopeptidase activity"/>
    <property type="evidence" value="ECO:0007669"/>
    <property type="project" value="InterPro"/>
</dbReference>
<dbReference type="GO" id="GO:0005737">
    <property type="term" value="C:cytoplasm"/>
    <property type="evidence" value="ECO:0007669"/>
    <property type="project" value="TreeGrafter"/>
</dbReference>
<evidence type="ECO:0000313" key="4">
    <source>
        <dbReference type="EMBL" id="SDI75959.1"/>
    </source>
</evidence>